<organism evidence="4 5">
    <name type="scientific">Vallitalea pronyensis</name>
    <dbReference type="NCBI Taxonomy" id="1348613"/>
    <lineage>
        <taxon>Bacteria</taxon>
        <taxon>Bacillati</taxon>
        <taxon>Bacillota</taxon>
        <taxon>Clostridia</taxon>
        <taxon>Lachnospirales</taxon>
        <taxon>Vallitaleaceae</taxon>
        <taxon>Vallitalea</taxon>
    </lineage>
</organism>
<feature type="region of interest" description="Disordered" evidence="1">
    <location>
        <begin position="442"/>
        <end position="475"/>
    </location>
</feature>
<keyword evidence="5" id="KW-1185">Reference proteome</keyword>
<dbReference type="SUPFAM" id="SSF49879">
    <property type="entry name" value="SMAD/FHA domain"/>
    <property type="match status" value="1"/>
</dbReference>
<dbReference type="SMART" id="SM00240">
    <property type="entry name" value="FHA"/>
    <property type="match status" value="1"/>
</dbReference>
<gene>
    <name evidence="4" type="ORF">HZI73_00740</name>
</gene>
<feature type="compositionally biased region" description="Polar residues" evidence="1">
    <location>
        <begin position="442"/>
        <end position="455"/>
    </location>
</feature>
<dbReference type="Pfam" id="PF19909">
    <property type="entry name" value="DUF6382"/>
    <property type="match status" value="1"/>
</dbReference>
<evidence type="ECO:0000256" key="1">
    <source>
        <dbReference type="SAM" id="MobiDB-lite"/>
    </source>
</evidence>
<accession>A0A8J8SF57</accession>
<evidence type="ECO:0000313" key="4">
    <source>
        <dbReference type="EMBL" id="QUI20923.1"/>
    </source>
</evidence>
<dbReference type="InterPro" id="IPR008984">
    <property type="entry name" value="SMAD_FHA_dom_sf"/>
</dbReference>
<evidence type="ECO:0000259" key="3">
    <source>
        <dbReference type="PROSITE" id="PS50006"/>
    </source>
</evidence>
<keyword evidence="2" id="KW-0812">Transmembrane</keyword>
<reference evidence="4" key="1">
    <citation type="submission" date="2020-07" db="EMBL/GenBank/DDBJ databases">
        <title>Vallitalea pronyensis genome.</title>
        <authorList>
            <person name="Postec A."/>
        </authorList>
    </citation>
    <scope>NUCLEOTIDE SEQUENCE</scope>
    <source>
        <strain evidence="4">FatNI3</strain>
    </source>
</reference>
<dbReference type="InterPro" id="IPR045962">
    <property type="entry name" value="DUF6382"/>
</dbReference>
<feature type="compositionally biased region" description="Basic and acidic residues" evidence="1">
    <location>
        <begin position="326"/>
        <end position="339"/>
    </location>
</feature>
<dbReference type="PANTHER" id="PTHR23308">
    <property type="entry name" value="NUCLEAR INHIBITOR OF PROTEIN PHOSPHATASE-1"/>
    <property type="match status" value="1"/>
</dbReference>
<dbReference type="Proteomes" id="UP000683246">
    <property type="component" value="Chromosome"/>
</dbReference>
<dbReference type="RefSeq" id="WP_212696382.1">
    <property type="nucleotide sequence ID" value="NZ_CP058649.1"/>
</dbReference>
<keyword evidence="2" id="KW-0472">Membrane</keyword>
<dbReference type="AlphaFoldDB" id="A0A8J8SF57"/>
<feature type="domain" description="FHA" evidence="3">
    <location>
        <begin position="560"/>
        <end position="610"/>
    </location>
</feature>
<dbReference type="PROSITE" id="PS50006">
    <property type="entry name" value="FHA_DOMAIN"/>
    <property type="match status" value="1"/>
</dbReference>
<dbReference type="KEGG" id="vpy:HZI73_00740"/>
<evidence type="ECO:0000313" key="5">
    <source>
        <dbReference type="Proteomes" id="UP000683246"/>
    </source>
</evidence>
<feature type="compositionally biased region" description="Polar residues" evidence="1">
    <location>
        <begin position="286"/>
        <end position="302"/>
    </location>
</feature>
<feature type="compositionally biased region" description="Polar residues" evidence="1">
    <location>
        <begin position="258"/>
        <end position="267"/>
    </location>
</feature>
<dbReference type="Pfam" id="PF00498">
    <property type="entry name" value="FHA"/>
    <property type="match status" value="1"/>
</dbReference>
<feature type="region of interest" description="Disordered" evidence="1">
    <location>
        <begin position="228"/>
        <end position="339"/>
    </location>
</feature>
<proteinExistence type="predicted"/>
<feature type="transmembrane region" description="Helical" evidence="2">
    <location>
        <begin position="393"/>
        <end position="412"/>
    </location>
</feature>
<name>A0A8J8SF57_9FIRM</name>
<sequence>MKSNTHMTFERDAISSYLVIQSDATRVIQEYEVEMLRRNPIDAFLDLHILAINGEKKLYYNITSKQQLITTLERKQLSYQDMCNFFNALITIVKDCNKFYLSSLKINLEQHTIYVSPHDFQPKFVYIPYEDEANSIQEDLRGLIELFFDKVNQEDIQGVMMVHRLLTASKKDDFGLGQIEEILHQDQGEEEQVNQYLNISQAIGKEHGGAIEENSLEGLHKSIVASSEHPQNASMKHNKRADQPVKPDGNNTKKERTPSSYGPQKSLQENEDGQVIDQLIKRNKQRQSMAGNESSSQTNAFRQNKKLQDKWKKEKKSLGKIGHKTNHSEQSEKNKQAEQDKKSFFKNITTHETSKKQGLPLHYIGIGCIQVLVIVLFLLLLKKDILHSDVDGSLRLDALLASIAMLMALNLYGSKKILDHWQAKQLKAKIVRQPSINMHKQEVYNQPPQSTPQQVRTKKQPKEKRIPSLDEQPMNQSISMQRDRVIGMHEQHVSKHVNDNHIQYKEQLVNRQPSMASPTDSEDTALLDTAAHGVAMETYPSLVRKDGDMVDKISLTSNAFIIGKLKNQVDYVIDNSSVSRIHCKIIKKEENYYIIDLNSKNGTYLDGEPLDSNKEYPLHDGSQIGISNCYYAFEIGRTR</sequence>
<dbReference type="CDD" id="cd00060">
    <property type="entry name" value="FHA"/>
    <property type="match status" value="1"/>
</dbReference>
<feature type="compositionally biased region" description="Basic and acidic residues" evidence="1">
    <location>
        <begin position="240"/>
        <end position="257"/>
    </location>
</feature>
<evidence type="ECO:0000256" key="2">
    <source>
        <dbReference type="SAM" id="Phobius"/>
    </source>
</evidence>
<keyword evidence="2" id="KW-1133">Transmembrane helix</keyword>
<dbReference type="InterPro" id="IPR000253">
    <property type="entry name" value="FHA_dom"/>
</dbReference>
<dbReference type="Gene3D" id="2.60.200.20">
    <property type="match status" value="1"/>
</dbReference>
<protein>
    <submittedName>
        <fullName evidence="4">FHA domain-containing protein</fullName>
    </submittedName>
</protein>
<dbReference type="InterPro" id="IPR050923">
    <property type="entry name" value="Cell_Proc_Reg/RNA_Proc"/>
</dbReference>
<dbReference type="EMBL" id="CP058649">
    <property type="protein sequence ID" value="QUI20923.1"/>
    <property type="molecule type" value="Genomic_DNA"/>
</dbReference>
<feature type="transmembrane region" description="Helical" evidence="2">
    <location>
        <begin position="361"/>
        <end position="381"/>
    </location>
</feature>